<evidence type="ECO:0000256" key="1">
    <source>
        <dbReference type="SAM" id="Coils"/>
    </source>
</evidence>
<accession>X0XWI8</accession>
<protein>
    <submittedName>
        <fullName evidence="2">Uncharacterized protein</fullName>
    </submittedName>
</protein>
<dbReference type="AlphaFoldDB" id="X0XWI8"/>
<gene>
    <name evidence="2" type="ORF">S01H1_64188</name>
</gene>
<sequence>MKLEKLEIENQLQLESKMEELEKEMQIILQHIEKVKPLNIIANATNFNFTVIQKIQNWIVKNFIGKAMEFGIQKYAIIFSEKLLAEVSEERIEKDEDESFLIQYFDNKEKAEQWMVE</sequence>
<keyword evidence="1" id="KW-0175">Coiled coil</keyword>
<reference evidence="2" key="1">
    <citation type="journal article" date="2014" name="Front. Microbiol.">
        <title>High frequency of phylogenetically diverse reductive dehalogenase-homologous genes in deep subseafloor sedimentary metagenomes.</title>
        <authorList>
            <person name="Kawai M."/>
            <person name="Futagami T."/>
            <person name="Toyoda A."/>
            <person name="Takaki Y."/>
            <person name="Nishi S."/>
            <person name="Hori S."/>
            <person name="Arai W."/>
            <person name="Tsubouchi T."/>
            <person name="Morono Y."/>
            <person name="Uchiyama I."/>
            <person name="Ito T."/>
            <person name="Fujiyama A."/>
            <person name="Inagaki F."/>
            <person name="Takami H."/>
        </authorList>
    </citation>
    <scope>NUCLEOTIDE SEQUENCE</scope>
    <source>
        <strain evidence="2">Expedition CK06-06</strain>
    </source>
</reference>
<feature type="coiled-coil region" evidence="1">
    <location>
        <begin position="4"/>
        <end position="31"/>
    </location>
</feature>
<comment type="caution">
    <text evidence="2">The sequence shown here is derived from an EMBL/GenBank/DDBJ whole genome shotgun (WGS) entry which is preliminary data.</text>
</comment>
<proteinExistence type="predicted"/>
<name>X0XWI8_9ZZZZ</name>
<organism evidence="2">
    <name type="scientific">marine sediment metagenome</name>
    <dbReference type="NCBI Taxonomy" id="412755"/>
    <lineage>
        <taxon>unclassified sequences</taxon>
        <taxon>metagenomes</taxon>
        <taxon>ecological metagenomes</taxon>
    </lineage>
</organism>
<evidence type="ECO:0000313" key="2">
    <source>
        <dbReference type="EMBL" id="GAG40938.1"/>
    </source>
</evidence>
<dbReference type="EMBL" id="BARS01042292">
    <property type="protein sequence ID" value="GAG40938.1"/>
    <property type="molecule type" value="Genomic_DNA"/>
</dbReference>